<evidence type="ECO:0000313" key="3">
    <source>
        <dbReference type="Proteomes" id="UP001515100"/>
    </source>
</evidence>
<dbReference type="OrthoDB" id="4808509at2"/>
<dbReference type="RefSeq" id="WP_129179433.1">
    <property type="nucleotide sequence ID" value="NZ_JAGIOG010000001.1"/>
</dbReference>
<dbReference type="AlphaFoldDB" id="A0A641AQ86"/>
<dbReference type="Pfam" id="PF08666">
    <property type="entry name" value="SAF"/>
    <property type="match status" value="1"/>
</dbReference>
<dbReference type="SMART" id="SM00858">
    <property type="entry name" value="SAF"/>
    <property type="match status" value="1"/>
</dbReference>
<dbReference type="Gene3D" id="3.90.1210.10">
    <property type="entry name" value="Antifreeze-like/N-acetylneuraminic acid synthase C-terminal domain"/>
    <property type="match status" value="1"/>
</dbReference>
<dbReference type="CDD" id="cd11614">
    <property type="entry name" value="SAF_CpaB_FlgA_like"/>
    <property type="match status" value="1"/>
</dbReference>
<protein>
    <submittedName>
        <fullName evidence="2">Pilus assembly protein CpaB</fullName>
    </submittedName>
</protein>
<sequence length="196" mass="19905">MARLLLLVDEHRRLLAAVCAGLAVLAALSAVRQSPRTEQVLVARHDLASGHVVTAGDIRSASVPPASVPSHALSRAAAVGRRAAGPMRAGEPLTDFRLVGPGSLAGYGESAVLATIRVDRSDAAALRVGDRVDVVGVAPGGETPAEVVARDVEVATVPRDDETESVALGVVTTEEGALALAQAGLTSRLAVITTSS</sequence>
<evidence type="ECO:0000313" key="2">
    <source>
        <dbReference type="EMBL" id="KAA1379687.1"/>
    </source>
</evidence>
<organism evidence="2 3">
    <name type="scientific">Aeromicrobium fastidiosum</name>
    <dbReference type="NCBI Taxonomy" id="52699"/>
    <lineage>
        <taxon>Bacteria</taxon>
        <taxon>Bacillati</taxon>
        <taxon>Actinomycetota</taxon>
        <taxon>Actinomycetes</taxon>
        <taxon>Propionibacteriales</taxon>
        <taxon>Nocardioidaceae</taxon>
        <taxon>Aeromicrobium</taxon>
    </lineage>
</organism>
<feature type="domain" description="SAF" evidence="1">
    <location>
        <begin position="38"/>
        <end position="99"/>
    </location>
</feature>
<reference evidence="2" key="1">
    <citation type="submission" date="2019-09" db="EMBL/GenBank/DDBJ databases">
        <authorList>
            <person name="Li J."/>
        </authorList>
    </citation>
    <scope>NUCLEOTIDE SEQUENCE [LARGE SCALE GENOMIC DNA]</scope>
    <source>
        <strain evidence="2">NRBC 14897</strain>
    </source>
</reference>
<name>A0A641AQ86_9ACTN</name>
<dbReference type="InterPro" id="IPR013974">
    <property type="entry name" value="SAF"/>
</dbReference>
<proteinExistence type="predicted"/>
<keyword evidence="3" id="KW-1185">Reference proteome</keyword>
<dbReference type="Proteomes" id="UP001515100">
    <property type="component" value="Unassembled WGS sequence"/>
</dbReference>
<dbReference type="EMBL" id="SDPP02000001">
    <property type="protein sequence ID" value="KAA1379687.1"/>
    <property type="molecule type" value="Genomic_DNA"/>
</dbReference>
<gene>
    <name evidence="2" type="ORF">ESP62_000230</name>
</gene>
<evidence type="ECO:0000259" key="1">
    <source>
        <dbReference type="SMART" id="SM00858"/>
    </source>
</evidence>
<accession>A0A641AQ86</accession>
<comment type="caution">
    <text evidence="2">The sequence shown here is derived from an EMBL/GenBank/DDBJ whole genome shotgun (WGS) entry which is preliminary data.</text>
</comment>